<sequence length="176" mass="18806">MDLAGIPARAVDHAGSPDSPPTEEELPPTSYRPVLAPLPPEAERRRAGLCPTDAIDGSQIDERRCLRCARCVPDGRSPDGGWDRLVPAPGEAGSPDAPAPLFSAPFLRSIHVFPIDVGSCQACNLEVLALANPYYDASRLGIFFTPSPRHADLLLVMGVPTAAMEAPFRRTLEAMP</sequence>
<name>T0ZZP5_9ZZZZ</name>
<proteinExistence type="inferred from homology"/>
<reference evidence="8" key="2">
    <citation type="journal article" date="2014" name="ISME J.">
        <title>Microbial stratification in low pH oxic and suboxic macroscopic growths along an acid mine drainage.</title>
        <authorList>
            <person name="Mendez-Garcia C."/>
            <person name="Mesa V."/>
            <person name="Sprenger R.R."/>
            <person name="Richter M."/>
            <person name="Diez M.S."/>
            <person name="Solano J."/>
            <person name="Bargiela R."/>
            <person name="Golyshina O.V."/>
            <person name="Manteca A."/>
            <person name="Ramos J.L."/>
            <person name="Gallego J.R."/>
            <person name="Llorente I."/>
            <person name="Martins Dos Santos V.A."/>
            <person name="Jensen O.N."/>
            <person name="Pelaez A.I."/>
            <person name="Sanchez J."/>
            <person name="Ferrer M."/>
        </authorList>
    </citation>
    <scope>NUCLEOTIDE SEQUENCE</scope>
</reference>
<evidence type="ECO:0000256" key="1">
    <source>
        <dbReference type="ARBA" id="ARBA00001966"/>
    </source>
</evidence>
<protein>
    <submittedName>
        <fullName evidence="8">NADH ubiquinone oxidoreductase 20 kDa subunit</fullName>
    </submittedName>
</protein>
<feature type="non-terminal residue" evidence="8">
    <location>
        <position position="176"/>
    </location>
</feature>
<organism evidence="8">
    <name type="scientific">mine drainage metagenome</name>
    <dbReference type="NCBI Taxonomy" id="410659"/>
    <lineage>
        <taxon>unclassified sequences</taxon>
        <taxon>metagenomes</taxon>
        <taxon>ecological metagenomes</taxon>
    </lineage>
</organism>
<dbReference type="GO" id="GO:0051539">
    <property type="term" value="F:4 iron, 4 sulfur cluster binding"/>
    <property type="evidence" value="ECO:0007669"/>
    <property type="project" value="UniProtKB-KW"/>
</dbReference>
<feature type="region of interest" description="Disordered" evidence="7">
    <location>
        <begin position="1"/>
        <end position="38"/>
    </location>
</feature>
<dbReference type="PANTHER" id="PTHR42989:SF1">
    <property type="entry name" value="FORMATE HYDROGENLYASE SUBUNIT 7-RELATED"/>
    <property type="match status" value="1"/>
</dbReference>
<evidence type="ECO:0000256" key="5">
    <source>
        <dbReference type="ARBA" id="ARBA00023004"/>
    </source>
</evidence>
<comment type="similarity">
    <text evidence="2">Belongs to the complex I 20 kDa subunit family.</text>
</comment>
<dbReference type="EMBL" id="AUZY01007368">
    <property type="protein sequence ID" value="EQD50103.1"/>
    <property type="molecule type" value="Genomic_DNA"/>
</dbReference>
<comment type="cofactor">
    <cofactor evidence="1">
        <name>[4Fe-4S] cluster</name>
        <dbReference type="ChEBI" id="CHEBI:49883"/>
    </cofactor>
</comment>
<dbReference type="GO" id="GO:0046872">
    <property type="term" value="F:metal ion binding"/>
    <property type="evidence" value="ECO:0007669"/>
    <property type="project" value="UniProtKB-KW"/>
</dbReference>
<evidence type="ECO:0000256" key="7">
    <source>
        <dbReference type="SAM" id="MobiDB-lite"/>
    </source>
</evidence>
<keyword evidence="3" id="KW-0004">4Fe-4S</keyword>
<keyword evidence="5" id="KW-0408">Iron</keyword>
<evidence type="ECO:0000256" key="3">
    <source>
        <dbReference type="ARBA" id="ARBA00022485"/>
    </source>
</evidence>
<keyword evidence="4" id="KW-0479">Metal-binding</keyword>
<evidence type="ECO:0000256" key="2">
    <source>
        <dbReference type="ARBA" id="ARBA00009173"/>
    </source>
</evidence>
<dbReference type="AlphaFoldDB" id="T0ZZP5"/>
<keyword evidence="8" id="KW-0830">Ubiquinone</keyword>
<dbReference type="PANTHER" id="PTHR42989">
    <property type="entry name" value="HYDROGENASE-4 COMPONENT I"/>
    <property type="match status" value="1"/>
</dbReference>
<gene>
    <name evidence="8" type="ORF">B1B_11355</name>
</gene>
<accession>T0ZZP5</accession>
<comment type="caution">
    <text evidence="8">The sequence shown here is derived from an EMBL/GenBank/DDBJ whole genome shotgun (WGS) entry which is preliminary data.</text>
</comment>
<dbReference type="InterPro" id="IPR052375">
    <property type="entry name" value="Complex_I_20kDa-like"/>
</dbReference>
<evidence type="ECO:0000256" key="6">
    <source>
        <dbReference type="ARBA" id="ARBA00023014"/>
    </source>
</evidence>
<reference evidence="8" key="1">
    <citation type="submission" date="2013-08" db="EMBL/GenBank/DDBJ databases">
        <authorList>
            <person name="Mendez C."/>
            <person name="Richter M."/>
            <person name="Ferrer M."/>
            <person name="Sanchez J."/>
        </authorList>
    </citation>
    <scope>NUCLEOTIDE SEQUENCE</scope>
</reference>
<evidence type="ECO:0000256" key="4">
    <source>
        <dbReference type="ARBA" id="ARBA00022723"/>
    </source>
</evidence>
<evidence type="ECO:0000313" key="8">
    <source>
        <dbReference type="EMBL" id="EQD50103.1"/>
    </source>
</evidence>
<dbReference type="Gene3D" id="3.40.50.12280">
    <property type="match status" value="1"/>
</dbReference>
<keyword evidence="6" id="KW-0411">Iron-sulfur</keyword>
<dbReference type="SUPFAM" id="SSF56770">
    <property type="entry name" value="HydA/Nqo6-like"/>
    <property type="match status" value="1"/>
</dbReference>